<dbReference type="EMBL" id="LS483250">
    <property type="protein sequence ID" value="SQD77279.1"/>
    <property type="molecule type" value="Genomic_DNA"/>
</dbReference>
<dbReference type="Proteomes" id="UP000250163">
    <property type="component" value="Chromosome MORIYA"/>
</dbReference>
<organism evidence="1 2">
    <name type="scientific">Moritella yayanosii</name>
    <dbReference type="NCBI Taxonomy" id="69539"/>
    <lineage>
        <taxon>Bacteria</taxon>
        <taxon>Pseudomonadati</taxon>
        <taxon>Pseudomonadota</taxon>
        <taxon>Gammaproteobacteria</taxon>
        <taxon>Alteromonadales</taxon>
        <taxon>Moritellaceae</taxon>
        <taxon>Moritella</taxon>
    </lineage>
</organism>
<dbReference type="Gene3D" id="3.40.190.10">
    <property type="entry name" value="Periplasmic binding protein-like II"/>
    <property type="match status" value="1"/>
</dbReference>
<sequence>MLPKEFTENKIVFPDAATIANGEFHSDVGEANIIYERYYEKLKAQNL</sequence>
<proteinExistence type="predicted"/>
<dbReference type="RefSeq" id="WP_232011497.1">
    <property type="nucleotide sequence ID" value="NZ_LS483250.1"/>
</dbReference>
<evidence type="ECO:0000313" key="1">
    <source>
        <dbReference type="EMBL" id="SQD77279.1"/>
    </source>
</evidence>
<dbReference type="AlphaFoldDB" id="A0A330LKW3"/>
<accession>A0A330LKW3</accession>
<protein>
    <submittedName>
        <fullName evidence="1">Uncharacterized protein</fullName>
    </submittedName>
</protein>
<dbReference type="KEGG" id="mya:MORIYA_0801"/>
<keyword evidence="2" id="KW-1185">Reference proteome</keyword>
<evidence type="ECO:0000313" key="2">
    <source>
        <dbReference type="Proteomes" id="UP000250163"/>
    </source>
</evidence>
<reference evidence="2" key="1">
    <citation type="submission" date="2018-05" db="EMBL/GenBank/DDBJ databases">
        <authorList>
            <person name="Cea G.-C."/>
            <person name="William W."/>
        </authorList>
    </citation>
    <scope>NUCLEOTIDE SEQUENCE [LARGE SCALE GENOMIC DNA]</scope>
    <source>
        <strain evidence="2">DB21MT 5</strain>
    </source>
</reference>
<gene>
    <name evidence="1" type="ORF">MORIYA_0801</name>
</gene>
<name>A0A330LKW3_9GAMM</name>